<keyword evidence="1" id="KW-0812">Transmembrane</keyword>
<sequence length="255" mass="28586">MGKRYWEVDAVRGFALFSMIAYHVAACMVIFHMLIEDEVFFSIYNSIWLTSGAFVFISGTALVLRYARKNRDLPEYYRSIVKKAVFLFAIAMGITLISWIADILIFDGTGRFIKFGFLHMLSVSMLLAIPFLKLGKWNLLPGLAVVLIGIFAVPLLHDPGWLYPLGIHGADFMDFTQDYFPLFPWFGVMLLGVGVGSILYPKGVRRFFVPEPGVIGRLLAAIGNGNVTLAVYLIHVPVIFGILWIIHLITGIGYL</sequence>
<comment type="caution">
    <text evidence="3">The sequence shown here is derived from an EMBL/GenBank/DDBJ whole genome shotgun (WGS) entry which is preliminary data.</text>
</comment>
<dbReference type="InterPro" id="IPR012429">
    <property type="entry name" value="HGSNAT_cat"/>
</dbReference>
<dbReference type="Pfam" id="PF07786">
    <property type="entry name" value="HGSNAT_cat"/>
    <property type="match status" value="1"/>
</dbReference>
<feature type="transmembrane region" description="Helical" evidence="1">
    <location>
        <begin position="227"/>
        <end position="249"/>
    </location>
</feature>
<feature type="transmembrane region" description="Helical" evidence="1">
    <location>
        <begin position="85"/>
        <end position="106"/>
    </location>
</feature>
<protein>
    <submittedName>
        <fullName evidence="3">Heparan-alpha-glucosaminide N-acetyltransferase</fullName>
    </submittedName>
</protein>
<dbReference type="EMBL" id="JAPTGB010000031">
    <property type="protein sequence ID" value="MCZ0861582.1"/>
    <property type="molecule type" value="Genomic_DNA"/>
</dbReference>
<feature type="transmembrane region" description="Helical" evidence="1">
    <location>
        <begin position="12"/>
        <end position="35"/>
    </location>
</feature>
<reference evidence="3" key="1">
    <citation type="submission" date="2022-12" db="EMBL/GenBank/DDBJ databases">
        <title>Isolation and characterisation of novel Methanocorpusculum spp. from native Australian herbivores indicates the genus is ancestrally host-associated.</title>
        <authorList>
            <person name="Volmer J.G."/>
            <person name="Soo R.M."/>
            <person name="Evans P.N."/>
            <person name="Hoedt E.C."/>
            <person name="Astorga Alsina A.L."/>
            <person name="Woodcroft B.J."/>
            <person name="Tyson G.W."/>
            <person name="Hugenholtz P."/>
            <person name="Morrison M."/>
        </authorList>
    </citation>
    <scope>NUCLEOTIDE SEQUENCE</scope>
    <source>
        <strain evidence="3">MG</strain>
    </source>
</reference>
<feature type="domain" description="Heparan-alpha-glucosaminide N-acetyltransferase catalytic" evidence="2">
    <location>
        <begin position="4"/>
        <end position="237"/>
    </location>
</feature>
<dbReference type="RefSeq" id="WP_268925774.1">
    <property type="nucleotide sequence ID" value="NZ_JAPTGB010000031.1"/>
</dbReference>
<feature type="transmembrane region" description="Helical" evidence="1">
    <location>
        <begin position="139"/>
        <end position="157"/>
    </location>
</feature>
<organism evidence="3 4">
    <name type="scientific">Methanocorpusculum petauri</name>
    <dbReference type="NCBI Taxonomy" id="3002863"/>
    <lineage>
        <taxon>Archaea</taxon>
        <taxon>Methanobacteriati</taxon>
        <taxon>Methanobacteriota</taxon>
        <taxon>Stenosarchaea group</taxon>
        <taxon>Methanomicrobia</taxon>
        <taxon>Methanomicrobiales</taxon>
        <taxon>Methanocorpusculaceae</taxon>
        <taxon>Methanocorpusculum</taxon>
    </lineage>
</organism>
<feature type="transmembrane region" description="Helical" evidence="1">
    <location>
        <begin position="182"/>
        <end position="200"/>
    </location>
</feature>
<name>A0ABT4IJZ4_9EURY</name>
<feature type="transmembrane region" description="Helical" evidence="1">
    <location>
        <begin position="112"/>
        <end position="132"/>
    </location>
</feature>
<evidence type="ECO:0000259" key="2">
    <source>
        <dbReference type="Pfam" id="PF07786"/>
    </source>
</evidence>
<feature type="transmembrane region" description="Helical" evidence="1">
    <location>
        <begin position="41"/>
        <end position="64"/>
    </location>
</feature>
<keyword evidence="1" id="KW-1133">Transmembrane helix</keyword>
<proteinExistence type="predicted"/>
<keyword evidence="1" id="KW-0472">Membrane</keyword>
<evidence type="ECO:0000256" key="1">
    <source>
        <dbReference type="SAM" id="Phobius"/>
    </source>
</evidence>
<dbReference type="Proteomes" id="UP001141422">
    <property type="component" value="Unassembled WGS sequence"/>
</dbReference>
<keyword evidence="4" id="KW-1185">Reference proteome</keyword>
<evidence type="ECO:0000313" key="3">
    <source>
        <dbReference type="EMBL" id="MCZ0861582.1"/>
    </source>
</evidence>
<evidence type="ECO:0000313" key="4">
    <source>
        <dbReference type="Proteomes" id="UP001141422"/>
    </source>
</evidence>
<gene>
    <name evidence="3" type="ORF">O0S10_10195</name>
</gene>
<accession>A0ABT4IJZ4</accession>